<organism evidence="2 3">
    <name type="scientific">Armadillidium nasatum</name>
    <dbReference type="NCBI Taxonomy" id="96803"/>
    <lineage>
        <taxon>Eukaryota</taxon>
        <taxon>Metazoa</taxon>
        <taxon>Ecdysozoa</taxon>
        <taxon>Arthropoda</taxon>
        <taxon>Crustacea</taxon>
        <taxon>Multicrustacea</taxon>
        <taxon>Malacostraca</taxon>
        <taxon>Eumalacostraca</taxon>
        <taxon>Peracarida</taxon>
        <taxon>Isopoda</taxon>
        <taxon>Oniscidea</taxon>
        <taxon>Crinocheta</taxon>
        <taxon>Armadillidiidae</taxon>
        <taxon>Armadillidium</taxon>
    </lineage>
</organism>
<feature type="region of interest" description="Disordered" evidence="1">
    <location>
        <begin position="186"/>
        <end position="244"/>
    </location>
</feature>
<gene>
    <name evidence="2" type="ORF">Anas_04239</name>
</gene>
<comment type="caution">
    <text evidence="2">The sequence shown here is derived from an EMBL/GenBank/DDBJ whole genome shotgun (WGS) entry which is preliminary data.</text>
</comment>
<protein>
    <recommendedName>
        <fullName evidence="4">SH3 domain-containing protein</fullName>
    </recommendedName>
</protein>
<feature type="region of interest" description="Disordered" evidence="1">
    <location>
        <begin position="74"/>
        <end position="133"/>
    </location>
</feature>
<feature type="compositionally biased region" description="Polar residues" evidence="1">
    <location>
        <begin position="186"/>
        <end position="196"/>
    </location>
</feature>
<evidence type="ECO:0000313" key="3">
    <source>
        <dbReference type="Proteomes" id="UP000326759"/>
    </source>
</evidence>
<feature type="region of interest" description="Disordered" evidence="1">
    <location>
        <begin position="402"/>
        <end position="512"/>
    </location>
</feature>
<feature type="compositionally biased region" description="Basic residues" evidence="1">
    <location>
        <begin position="461"/>
        <end position="470"/>
    </location>
</feature>
<dbReference type="OrthoDB" id="6415921at2759"/>
<reference evidence="2 3" key="1">
    <citation type="journal article" date="2019" name="PLoS Biol.">
        <title>Sex chromosomes control vertical transmission of feminizing Wolbachia symbionts in an isopod.</title>
        <authorList>
            <person name="Becking T."/>
            <person name="Chebbi M.A."/>
            <person name="Giraud I."/>
            <person name="Moumen B."/>
            <person name="Laverre T."/>
            <person name="Caubet Y."/>
            <person name="Peccoud J."/>
            <person name="Gilbert C."/>
            <person name="Cordaux R."/>
        </authorList>
    </citation>
    <scope>NUCLEOTIDE SEQUENCE [LARGE SCALE GENOMIC DNA]</scope>
    <source>
        <strain evidence="2">ANa2</strain>
        <tissue evidence="2">Whole body excluding digestive tract and cuticle</tissue>
    </source>
</reference>
<feature type="compositionally biased region" description="Polar residues" evidence="1">
    <location>
        <begin position="473"/>
        <end position="512"/>
    </location>
</feature>
<evidence type="ECO:0008006" key="4">
    <source>
        <dbReference type="Google" id="ProtNLM"/>
    </source>
</evidence>
<keyword evidence="3" id="KW-1185">Reference proteome</keyword>
<accession>A0A5N5TMI0</accession>
<feature type="compositionally biased region" description="Polar residues" evidence="1">
    <location>
        <begin position="434"/>
        <end position="457"/>
    </location>
</feature>
<name>A0A5N5TMI0_9CRUS</name>
<proteinExistence type="predicted"/>
<dbReference type="Proteomes" id="UP000326759">
    <property type="component" value="Unassembled WGS sequence"/>
</dbReference>
<sequence length="512" mass="56331">MNIWKPAHKRTKKRSVSITGNFNWNNNQNDSNVNDTALVLPDVIAGISYEDTEHEINPSSERTMIGYSSYYPECQERRSRRREPRSHQAFTPKGLGASPSSAFPPPQDLGVVPAPPQGESSRRSDPTSSWPFQASSYAENNWTQTFPGSSQLNESNAVVNETGYNTISANFSASHGEVTYGARIRSVSSEPHGNSRNCDRRVRCSSASRNKQPRPRPNNSEYATSTTSSHRPLAANSFPTPPVSPPVQIIEYQQQNCPTDNVEGQNRKAALSCGITNQEYAREERDPGNDNSNHSDVNLLGESHGYQVTDLEALLTHASPSEPANLPMVLASATRLHNMRRSQENSSASSQLPVRPILPLGIIVNAVFKTRDWLFVRTAHGAEGYVPYRVCLPLGILPSRRSSDVQNLGSPWELRGTETGVNSAASQMRIPKQKPTQQTHTSTSNSVGSNNASTGLISTHPRGRPRGRRRANAENTNQTDLQKLQPHSSRNQSETQPPRETLDPPNNSGTNL</sequence>
<dbReference type="EMBL" id="SEYY01000387">
    <property type="protein sequence ID" value="KAB7507368.1"/>
    <property type="molecule type" value="Genomic_DNA"/>
</dbReference>
<evidence type="ECO:0000256" key="1">
    <source>
        <dbReference type="SAM" id="MobiDB-lite"/>
    </source>
</evidence>
<feature type="compositionally biased region" description="Polar residues" evidence="1">
    <location>
        <begin position="217"/>
        <end position="230"/>
    </location>
</feature>
<dbReference type="AlphaFoldDB" id="A0A5N5TMI0"/>
<evidence type="ECO:0000313" key="2">
    <source>
        <dbReference type="EMBL" id="KAB7507368.1"/>
    </source>
</evidence>